<dbReference type="EMBL" id="MGFQ01000003">
    <property type="protein sequence ID" value="OGM10638.1"/>
    <property type="molecule type" value="Genomic_DNA"/>
</dbReference>
<keyword evidence="6" id="KW-0326">Glycosidase</keyword>
<dbReference type="GO" id="GO:0016829">
    <property type="term" value="F:lyase activity"/>
    <property type="evidence" value="ECO:0007669"/>
    <property type="project" value="UniProtKB-KW"/>
</dbReference>
<dbReference type="GO" id="GO:0016799">
    <property type="term" value="F:hydrolase activity, hydrolyzing N-glycosyl compounds"/>
    <property type="evidence" value="ECO:0007669"/>
    <property type="project" value="InterPro"/>
</dbReference>
<dbReference type="Gene3D" id="1.10.340.30">
    <property type="entry name" value="Hypothetical protein, domain 2"/>
    <property type="match status" value="1"/>
</dbReference>
<keyword evidence="3" id="KW-0234">DNA repair</keyword>
<keyword evidence="5" id="KW-0511">Multifunctional enzyme</keyword>
<feature type="domain" description="HhH-GPD" evidence="7">
    <location>
        <begin position="37"/>
        <end position="194"/>
    </location>
</feature>
<evidence type="ECO:0000256" key="6">
    <source>
        <dbReference type="ARBA" id="ARBA00023295"/>
    </source>
</evidence>
<keyword evidence="4" id="KW-0456">Lyase</keyword>
<dbReference type="AlphaFoldDB" id="A0A1F7X8B7"/>
<evidence type="ECO:0000313" key="8">
    <source>
        <dbReference type="EMBL" id="OGM10638.1"/>
    </source>
</evidence>
<dbReference type="GO" id="GO:0006284">
    <property type="term" value="P:base-excision repair"/>
    <property type="evidence" value="ECO:0007669"/>
    <property type="project" value="InterPro"/>
</dbReference>
<evidence type="ECO:0000256" key="2">
    <source>
        <dbReference type="ARBA" id="ARBA00022801"/>
    </source>
</evidence>
<dbReference type="Proteomes" id="UP000176939">
    <property type="component" value="Unassembled WGS sequence"/>
</dbReference>
<comment type="caution">
    <text evidence="8">The sequence shown here is derived from an EMBL/GenBank/DDBJ whole genome shotgun (WGS) entry which is preliminary data.</text>
</comment>
<dbReference type="InterPro" id="IPR012092">
    <property type="entry name" value="DNA_glyclase/AP_lyase_Ogg"/>
</dbReference>
<dbReference type="InterPro" id="IPR023170">
    <property type="entry name" value="HhH_base_excis_C"/>
</dbReference>
<evidence type="ECO:0000256" key="5">
    <source>
        <dbReference type="ARBA" id="ARBA00023268"/>
    </source>
</evidence>
<keyword evidence="2" id="KW-0378">Hydrolase</keyword>
<evidence type="ECO:0000313" key="9">
    <source>
        <dbReference type="Proteomes" id="UP000176939"/>
    </source>
</evidence>
<dbReference type="Gene3D" id="1.10.1670.10">
    <property type="entry name" value="Helix-hairpin-Helix base-excision DNA repair enzymes (C-terminal)"/>
    <property type="match status" value="1"/>
</dbReference>
<accession>A0A1F7X8B7</accession>
<gene>
    <name evidence="8" type="ORF">A2Z67_00080</name>
</gene>
<name>A0A1F7X8B7_9BACT</name>
<reference evidence="8 9" key="1">
    <citation type="journal article" date="2016" name="Nat. Commun.">
        <title>Thousands of microbial genomes shed light on interconnected biogeochemical processes in an aquifer system.</title>
        <authorList>
            <person name="Anantharaman K."/>
            <person name="Brown C.T."/>
            <person name="Hug L.A."/>
            <person name="Sharon I."/>
            <person name="Castelle C.J."/>
            <person name="Probst A.J."/>
            <person name="Thomas B.C."/>
            <person name="Singh A."/>
            <person name="Wilkins M.J."/>
            <person name="Karaoz U."/>
            <person name="Brodie E.L."/>
            <person name="Williams K.H."/>
            <person name="Hubbard S.S."/>
            <person name="Banfield J.F."/>
        </authorList>
    </citation>
    <scope>NUCLEOTIDE SEQUENCE [LARGE SCALE GENOMIC DNA]</scope>
</reference>
<dbReference type="GO" id="GO:0003906">
    <property type="term" value="F:DNA-(apurinic or apyrimidinic site) endonuclease activity"/>
    <property type="evidence" value="ECO:0007669"/>
    <property type="project" value="InterPro"/>
</dbReference>
<evidence type="ECO:0000256" key="4">
    <source>
        <dbReference type="ARBA" id="ARBA00023239"/>
    </source>
</evidence>
<dbReference type="Pfam" id="PF22175">
    <property type="entry name" value="Ogg-HhH"/>
    <property type="match status" value="1"/>
</dbReference>
<sequence>MKITDEDKVYAVKVFSENFGRKKTDEEVFYEMCFCICAPQTTFKNNIKVINELRELDYYHLGIYAPGPLSNGTGKEWLGPILKPVRFYRNKAKWVAEAKQRFSEISGMVRSNWAWTVKRAWLVNYIHGFGMKTSSHFLRNLGARDLAIIDIHVLKYLKVEGKWDYEKLERKLRDIAKKNYLTVAELDIVIWKHYSKIPWEDYVR</sequence>
<dbReference type="InterPro" id="IPR011257">
    <property type="entry name" value="DNA_glycosylase"/>
</dbReference>
<evidence type="ECO:0000259" key="7">
    <source>
        <dbReference type="SMART" id="SM00478"/>
    </source>
</evidence>
<protein>
    <recommendedName>
        <fullName evidence="7">HhH-GPD domain-containing protein</fullName>
    </recommendedName>
</protein>
<keyword evidence="1" id="KW-0227">DNA damage</keyword>
<evidence type="ECO:0000256" key="1">
    <source>
        <dbReference type="ARBA" id="ARBA00022763"/>
    </source>
</evidence>
<proteinExistence type="predicted"/>
<dbReference type="SUPFAM" id="SSF48150">
    <property type="entry name" value="DNA-glycosylase"/>
    <property type="match status" value="1"/>
</dbReference>
<dbReference type="InterPro" id="IPR003265">
    <property type="entry name" value="HhH-GPD_domain"/>
</dbReference>
<evidence type="ECO:0000256" key="3">
    <source>
        <dbReference type="ARBA" id="ARBA00023204"/>
    </source>
</evidence>
<organism evidence="8 9">
    <name type="scientific">Candidatus Woesebacteria bacterium RBG_13_36_22</name>
    <dbReference type="NCBI Taxonomy" id="1802478"/>
    <lineage>
        <taxon>Bacteria</taxon>
        <taxon>Candidatus Woeseibacteriota</taxon>
    </lineage>
</organism>
<dbReference type="SMART" id="SM00478">
    <property type="entry name" value="ENDO3c"/>
    <property type="match status" value="1"/>
</dbReference>